<evidence type="ECO:0000313" key="3">
    <source>
        <dbReference type="Proteomes" id="UP000001285"/>
    </source>
</evidence>
<keyword evidence="3" id="KW-1185">Reference proteome</keyword>
<evidence type="ECO:0000256" key="1">
    <source>
        <dbReference type="SAM" id="Phobius"/>
    </source>
</evidence>
<dbReference type="Proteomes" id="UP000001285">
    <property type="component" value="Chromosome"/>
</dbReference>
<accession>G2KTF9</accession>
<organism evidence="2 3">
    <name type="scientific">Fructilactobacillus sanfranciscensis (strain TMW 1.1304)</name>
    <name type="common">Lactobacillus sanfranciscensis</name>
    <dbReference type="NCBI Taxonomy" id="714313"/>
    <lineage>
        <taxon>Bacteria</taxon>
        <taxon>Bacillati</taxon>
        <taxon>Bacillota</taxon>
        <taxon>Bacilli</taxon>
        <taxon>Lactobacillales</taxon>
        <taxon>Lactobacillaceae</taxon>
        <taxon>Fructilactobacillus</taxon>
    </lineage>
</organism>
<keyword evidence="1" id="KW-0472">Membrane</keyword>
<evidence type="ECO:0000313" key="2">
    <source>
        <dbReference type="EMBL" id="AEN98775.1"/>
    </source>
</evidence>
<dbReference type="EMBL" id="CP002461">
    <property type="protein sequence ID" value="AEN98775.1"/>
    <property type="molecule type" value="Genomic_DNA"/>
</dbReference>
<keyword evidence="1" id="KW-1133">Transmembrane helix</keyword>
<dbReference type="HOGENOM" id="CLU_3154312_0_0_9"/>
<protein>
    <submittedName>
        <fullName evidence="2">Uncharacterized protein</fullName>
    </submittedName>
</protein>
<dbReference type="RefSeq" id="WP_014081636.1">
    <property type="nucleotide sequence ID" value="NC_015978.1"/>
</dbReference>
<keyword evidence="1" id="KW-0812">Transmembrane</keyword>
<gene>
    <name evidence="2" type="ordered locus">LSA_03200</name>
</gene>
<reference evidence="2 3" key="1">
    <citation type="journal article" date="2011" name="Microb. Cell Fact.">
        <title>Genomic analysis reveals Lactobacillus sanfranciscensis as stable element in traditional sourdoughs.</title>
        <authorList>
            <person name="Vogel R.F."/>
            <person name="Pavlovic M."/>
            <person name="Ehrmann M.A."/>
            <person name="Wiezer A."/>
            <person name="Liesegang H."/>
            <person name="Offschanka S."/>
            <person name="Voget S."/>
            <person name="Angelov A."/>
            <person name="Bocker G."/>
            <person name="Liebl W."/>
        </authorList>
    </citation>
    <scope>NUCLEOTIDE SEQUENCE [LARGE SCALE GENOMIC DNA]</scope>
    <source>
        <strain evidence="2 3">TMW 1.1304</strain>
    </source>
</reference>
<dbReference type="KEGG" id="lsn:LSA_03200"/>
<proteinExistence type="predicted"/>
<dbReference type="AlphaFoldDB" id="G2KTF9"/>
<name>G2KTF9_FRUST</name>
<feature type="transmembrane region" description="Helical" evidence="1">
    <location>
        <begin position="7"/>
        <end position="26"/>
    </location>
</feature>
<sequence length="48" mass="5825">MQKKRKRIVWIAFILIFIAMLGLKLYTEKQQQKVSENKAEFVRQINML</sequence>